<dbReference type="Gene3D" id="3.30.70.360">
    <property type="match status" value="1"/>
</dbReference>
<comment type="caution">
    <text evidence="4">The sequence shown here is derived from an EMBL/GenBank/DDBJ whole genome shotgun (WGS) entry which is preliminary data.</text>
</comment>
<dbReference type="NCBIfam" id="TIGR01879">
    <property type="entry name" value="hydantase"/>
    <property type="match status" value="1"/>
</dbReference>
<dbReference type="PIRSF" id="PIRSF001235">
    <property type="entry name" value="Amidase_carbamoylase"/>
    <property type="match status" value="1"/>
</dbReference>
<dbReference type="GO" id="GO:0016787">
    <property type="term" value="F:hydrolase activity"/>
    <property type="evidence" value="ECO:0007669"/>
    <property type="project" value="UniProtKB-KW"/>
</dbReference>
<sequence>MLKTNGERLWNSLMAMAEIGATANGGSSRLAVSAEDAAGRARFVDWCEAEGLTVSRDAIGNMFARRAGSEDIDPVVIGSHLDTQPKGGRFDGVYGVLAALEAVRTLNEHDIATRAPIEIANWTNEEGARFTPAMLGSSVFTGAMALEDGLARADADGVRLSESLEATGEAGEAPLGRSFDAYFEAHIEQGPVLEDNDKTIGVVTGGQAIRWLDVHLTGHSAHAGTTPMAVRQDALFAASELIQALESRVAETDGLMTTIGEFHVAHASRNTIAGELRFTLDLRHPEDGVVDALIDELHVLFERRCQPRGVECRIDLHWRSPALPFDATCVGHVRDAARALEVSWQEMISGAGHDAFHLARHCPTAMIFIPCAGGLSHHEAESIEPDHARQGADVLLHAALARAGRV</sequence>
<comment type="similarity">
    <text evidence="1">Belongs to the peptidase M20 family.</text>
</comment>
<dbReference type="InterPro" id="IPR002933">
    <property type="entry name" value="Peptidase_M20"/>
</dbReference>
<dbReference type="EMBL" id="JBHRSS010000001">
    <property type="protein sequence ID" value="MFC3102318.1"/>
    <property type="molecule type" value="Genomic_DNA"/>
</dbReference>
<dbReference type="NCBIfam" id="NF006771">
    <property type="entry name" value="PRK09290.1-5"/>
    <property type="match status" value="1"/>
</dbReference>
<dbReference type="SUPFAM" id="SSF53187">
    <property type="entry name" value="Zn-dependent exopeptidases"/>
    <property type="match status" value="1"/>
</dbReference>
<dbReference type="RefSeq" id="WP_380685251.1">
    <property type="nucleotide sequence ID" value="NZ_JBHRSS010000001.1"/>
</dbReference>
<protein>
    <submittedName>
        <fullName evidence="4">Zn-dependent hydrolase</fullName>
    </submittedName>
</protein>
<evidence type="ECO:0000313" key="4">
    <source>
        <dbReference type="EMBL" id="MFC3102318.1"/>
    </source>
</evidence>
<evidence type="ECO:0000259" key="3">
    <source>
        <dbReference type="Pfam" id="PF07687"/>
    </source>
</evidence>
<dbReference type="Pfam" id="PF07687">
    <property type="entry name" value="M20_dimer"/>
    <property type="match status" value="1"/>
</dbReference>
<evidence type="ECO:0000313" key="5">
    <source>
        <dbReference type="Proteomes" id="UP001595462"/>
    </source>
</evidence>
<dbReference type="InterPro" id="IPR036264">
    <property type="entry name" value="Bact_exopeptidase_dim_dom"/>
</dbReference>
<keyword evidence="5" id="KW-1185">Reference proteome</keyword>
<dbReference type="SUPFAM" id="SSF55031">
    <property type="entry name" value="Bacterial exopeptidase dimerisation domain"/>
    <property type="match status" value="1"/>
</dbReference>
<gene>
    <name evidence="4" type="ORF">ACFOSU_00260</name>
</gene>
<feature type="domain" description="Peptidase M20 dimerisation" evidence="3">
    <location>
        <begin position="209"/>
        <end position="304"/>
    </location>
</feature>
<proteinExistence type="inferred from homology"/>
<organism evidence="4 5">
    <name type="scientific">Salinisphaera aquimarina</name>
    <dbReference type="NCBI Taxonomy" id="2094031"/>
    <lineage>
        <taxon>Bacteria</taxon>
        <taxon>Pseudomonadati</taxon>
        <taxon>Pseudomonadota</taxon>
        <taxon>Gammaproteobacteria</taxon>
        <taxon>Salinisphaerales</taxon>
        <taxon>Salinisphaeraceae</taxon>
        <taxon>Salinisphaera</taxon>
    </lineage>
</organism>
<dbReference type="InterPro" id="IPR011650">
    <property type="entry name" value="Peptidase_M20_dimer"/>
</dbReference>
<dbReference type="CDD" id="cd03884">
    <property type="entry name" value="M20_bAS"/>
    <property type="match status" value="1"/>
</dbReference>
<accession>A0ABV7EI82</accession>
<evidence type="ECO:0000256" key="1">
    <source>
        <dbReference type="ARBA" id="ARBA00006153"/>
    </source>
</evidence>
<dbReference type="NCBIfam" id="NF006769">
    <property type="entry name" value="PRK09290.1-3"/>
    <property type="match status" value="1"/>
</dbReference>
<dbReference type="PANTHER" id="PTHR32494">
    <property type="entry name" value="ALLANTOATE DEIMINASE-RELATED"/>
    <property type="match status" value="1"/>
</dbReference>
<dbReference type="Pfam" id="PF01546">
    <property type="entry name" value="Peptidase_M20"/>
    <property type="match status" value="1"/>
</dbReference>
<reference evidence="5" key="1">
    <citation type="journal article" date="2019" name="Int. J. Syst. Evol. Microbiol.">
        <title>The Global Catalogue of Microorganisms (GCM) 10K type strain sequencing project: providing services to taxonomists for standard genome sequencing and annotation.</title>
        <authorList>
            <consortium name="The Broad Institute Genomics Platform"/>
            <consortium name="The Broad Institute Genome Sequencing Center for Infectious Disease"/>
            <person name="Wu L."/>
            <person name="Ma J."/>
        </authorList>
    </citation>
    <scope>NUCLEOTIDE SEQUENCE [LARGE SCALE GENOMIC DNA]</scope>
    <source>
        <strain evidence="5">KCTC 52640</strain>
    </source>
</reference>
<evidence type="ECO:0000256" key="2">
    <source>
        <dbReference type="ARBA" id="ARBA00022801"/>
    </source>
</evidence>
<dbReference type="InterPro" id="IPR010158">
    <property type="entry name" value="Amidase_Cbmase"/>
</dbReference>
<name>A0ABV7EI82_9GAMM</name>
<keyword evidence="2 4" id="KW-0378">Hydrolase</keyword>
<dbReference type="PANTHER" id="PTHR32494:SF5">
    <property type="entry name" value="ALLANTOATE AMIDOHYDROLASE"/>
    <property type="match status" value="1"/>
</dbReference>
<dbReference type="Gene3D" id="3.40.630.10">
    <property type="entry name" value="Zn peptidases"/>
    <property type="match status" value="1"/>
</dbReference>
<dbReference type="Proteomes" id="UP001595462">
    <property type="component" value="Unassembled WGS sequence"/>
</dbReference>